<dbReference type="SUPFAM" id="SSF118196">
    <property type="entry name" value="YaeB-like"/>
    <property type="match status" value="1"/>
</dbReference>
<evidence type="ECO:0000313" key="7">
    <source>
        <dbReference type="Proteomes" id="UP000189733"/>
    </source>
</evidence>
<dbReference type="CDD" id="cd09281">
    <property type="entry name" value="UPF0066"/>
    <property type="match status" value="1"/>
</dbReference>
<keyword evidence="2" id="KW-0479">Metal-binding</keyword>
<evidence type="ECO:0000256" key="2">
    <source>
        <dbReference type="ARBA" id="ARBA00022723"/>
    </source>
</evidence>
<dbReference type="PANTHER" id="PTHR22789">
    <property type="entry name" value="FUCULOSE PHOSPHATE ALDOLASE"/>
    <property type="match status" value="1"/>
</dbReference>
<reference evidence="6 7" key="1">
    <citation type="submission" date="2017-02" db="EMBL/GenBank/DDBJ databases">
        <authorList>
            <person name="Peterson S.W."/>
        </authorList>
    </citation>
    <scope>NUCLEOTIDE SEQUENCE [LARGE SCALE GENOMIC DNA]</scope>
    <source>
        <strain evidence="6 7">DSM 18034</strain>
    </source>
</reference>
<dbReference type="GO" id="GO:0005829">
    <property type="term" value="C:cytosol"/>
    <property type="evidence" value="ECO:0007669"/>
    <property type="project" value="TreeGrafter"/>
</dbReference>
<gene>
    <name evidence="6" type="ORF">SAMN02745702_00121</name>
</gene>
<dbReference type="InterPro" id="IPR036414">
    <property type="entry name" value="YaeB_N_sf"/>
</dbReference>
<name>A0A1T4VEM6_9BACT</name>
<keyword evidence="3" id="KW-0456">Lyase</keyword>
<dbReference type="GO" id="GO:0016832">
    <property type="term" value="F:aldehyde-lyase activity"/>
    <property type="evidence" value="ECO:0007669"/>
    <property type="project" value="TreeGrafter"/>
</dbReference>
<dbReference type="PROSITE" id="PS51668">
    <property type="entry name" value="TSAA_2"/>
    <property type="match status" value="1"/>
</dbReference>
<organism evidence="6 7">
    <name type="scientific">Desulfobaculum bizertense DSM 18034</name>
    <dbReference type="NCBI Taxonomy" id="1121442"/>
    <lineage>
        <taxon>Bacteria</taxon>
        <taxon>Pseudomonadati</taxon>
        <taxon>Thermodesulfobacteriota</taxon>
        <taxon>Desulfovibrionia</taxon>
        <taxon>Desulfovibrionales</taxon>
        <taxon>Desulfovibrionaceae</taxon>
        <taxon>Desulfobaculum</taxon>
    </lineage>
</organism>
<dbReference type="EMBL" id="FUYA01000001">
    <property type="protein sequence ID" value="SKA63367.1"/>
    <property type="molecule type" value="Genomic_DNA"/>
</dbReference>
<dbReference type="Gene3D" id="3.40.225.10">
    <property type="entry name" value="Class II aldolase/adducin N-terminal domain"/>
    <property type="match status" value="1"/>
</dbReference>
<dbReference type="GO" id="GO:0046872">
    <property type="term" value="F:metal ion binding"/>
    <property type="evidence" value="ECO:0007669"/>
    <property type="project" value="UniProtKB-KW"/>
</dbReference>
<dbReference type="InterPro" id="IPR036409">
    <property type="entry name" value="Aldolase_II/adducin_N_sf"/>
</dbReference>
<dbReference type="PANTHER" id="PTHR22789:SF0">
    <property type="entry name" value="3-OXO-TETRONATE 4-PHOSPHATE DECARBOXYLASE-RELATED"/>
    <property type="match status" value="1"/>
</dbReference>
<dbReference type="SUPFAM" id="SSF53639">
    <property type="entry name" value="AraD/HMP-PK domain-like"/>
    <property type="match status" value="1"/>
</dbReference>
<dbReference type="AlphaFoldDB" id="A0A1T4VEM6"/>
<dbReference type="InterPro" id="IPR023370">
    <property type="entry name" value="TrmO-like_N"/>
</dbReference>
<evidence type="ECO:0000313" key="6">
    <source>
        <dbReference type="EMBL" id="SKA63367.1"/>
    </source>
</evidence>
<dbReference type="InterPro" id="IPR001303">
    <property type="entry name" value="Aldolase_II/adducin_N"/>
</dbReference>
<dbReference type="NCBIfam" id="TIGR00104">
    <property type="entry name" value="tRNA_TsaA"/>
    <property type="match status" value="1"/>
</dbReference>
<dbReference type="RefSeq" id="WP_078683449.1">
    <property type="nucleotide sequence ID" value="NZ_FUYA01000001.1"/>
</dbReference>
<accession>A0A1T4VEM6</accession>
<evidence type="ECO:0000259" key="5">
    <source>
        <dbReference type="PROSITE" id="PS51668"/>
    </source>
</evidence>
<proteinExistence type="inferred from homology"/>
<feature type="domain" description="TsaA-like" evidence="5">
    <location>
        <begin position="6"/>
        <end position="138"/>
    </location>
</feature>
<dbReference type="Pfam" id="PF00596">
    <property type="entry name" value="Aldolase_II"/>
    <property type="match status" value="1"/>
</dbReference>
<dbReference type="STRING" id="1121442.SAMN02745702_00121"/>
<evidence type="ECO:0000256" key="4">
    <source>
        <dbReference type="ARBA" id="ARBA00033753"/>
    </source>
</evidence>
<dbReference type="GO" id="GO:0019323">
    <property type="term" value="P:pentose catabolic process"/>
    <property type="evidence" value="ECO:0007669"/>
    <property type="project" value="TreeGrafter"/>
</dbReference>
<keyword evidence="1" id="KW-0949">S-adenosyl-L-methionine</keyword>
<dbReference type="Gene3D" id="2.40.30.70">
    <property type="entry name" value="YaeB-like"/>
    <property type="match status" value="1"/>
</dbReference>
<dbReference type="InterPro" id="IPR050197">
    <property type="entry name" value="Aldolase_class_II_sugar_metab"/>
</dbReference>
<dbReference type="SMART" id="SM01007">
    <property type="entry name" value="Aldolase_II"/>
    <property type="match status" value="1"/>
</dbReference>
<comment type="similarity">
    <text evidence="4">Belongs to the tRNA methyltransferase O family.</text>
</comment>
<dbReference type="InterPro" id="IPR036413">
    <property type="entry name" value="YaeB-like_sf"/>
</dbReference>
<dbReference type="Proteomes" id="UP000189733">
    <property type="component" value="Unassembled WGS sequence"/>
</dbReference>
<evidence type="ECO:0000256" key="3">
    <source>
        <dbReference type="ARBA" id="ARBA00023239"/>
    </source>
</evidence>
<evidence type="ECO:0000256" key="1">
    <source>
        <dbReference type="ARBA" id="ARBA00022691"/>
    </source>
</evidence>
<sequence length="329" mass="35682">MSEYQLEPIGTVVSPLTTLRDCPKQYSENAPEADVIIRTEFADALTSLKPGMDVLLFTWLHQADRSVQRVHPRGNLAVPKKGVFGTRSPDRPNPIGLHHVRILDIEGQRLHVDRLEVLNGTPIVDIKSISSETSGAKYWGGNISSSIGQELENVCRAGWEKNLLNGFNGNVSMRIGKSIVITRSGAAKGFLSPGDLTTIDLESGTVTGPGTAASSEAPVHLAVYRQQPEAKAVVHTHPTELLAYSLKHGTHFDLPLFEADFYTKMLSSVPPMQPGTEELGLAVGEKAKDYRAILMEHHGLVCWGDTPISALALNEELNSLARLALLAGK</sequence>
<keyword evidence="7" id="KW-1185">Reference proteome</keyword>
<dbReference type="Pfam" id="PF01980">
    <property type="entry name" value="TrmO_N"/>
    <property type="match status" value="1"/>
</dbReference>
<protein>
    <submittedName>
        <fullName evidence="6">L-fuculose-phosphate aldolase</fullName>
    </submittedName>
</protein>
<dbReference type="OrthoDB" id="9804309at2"/>